<evidence type="ECO:0000313" key="2">
    <source>
        <dbReference type="EMBL" id="KAJ7694572.1"/>
    </source>
</evidence>
<evidence type="ECO:0000313" key="3">
    <source>
        <dbReference type="Proteomes" id="UP001221757"/>
    </source>
</evidence>
<feature type="non-terminal residue" evidence="2">
    <location>
        <position position="1"/>
    </location>
</feature>
<organism evidence="2 3">
    <name type="scientific">Mycena rosella</name>
    <name type="common">Pink bonnet</name>
    <name type="synonym">Agaricus rosellus</name>
    <dbReference type="NCBI Taxonomy" id="1033263"/>
    <lineage>
        <taxon>Eukaryota</taxon>
        <taxon>Fungi</taxon>
        <taxon>Dikarya</taxon>
        <taxon>Basidiomycota</taxon>
        <taxon>Agaricomycotina</taxon>
        <taxon>Agaricomycetes</taxon>
        <taxon>Agaricomycetidae</taxon>
        <taxon>Agaricales</taxon>
        <taxon>Marasmiineae</taxon>
        <taxon>Mycenaceae</taxon>
        <taxon>Mycena</taxon>
    </lineage>
</organism>
<dbReference type="AlphaFoldDB" id="A0AAD7DLG2"/>
<dbReference type="InterPro" id="IPR011990">
    <property type="entry name" value="TPR-like_helical_dom_sf"/>
</dbReference>
<keyword evidence="3" id="KW-1185">Reference proteome</keyword>
<reference evidence="2" key="1">
    <citation type="submission" date="2023-03" db="EMBL/GenBank/DDBJ databases">
        <title>Massive genome expansion in bonnet fungi (Mycena s.s.) driven by repeated elements and novel gene families across ecological guilds.</title>
        <authorList>
            <consortium name="Lawrence Berkeley National Laboratory"/>
            <person name="Harder C.B."/>
            <person name="Miyauchi S."/>
            <person name="Viragh M."/>
            <person name="Kuo A."/>
            <person name="Thoen E."/>
            <person name="Andreopoulos B."/>
            <person name="Lu D."/>
            <person name="Skrede I."/>
            <person name="Drula E."/>
            <person name="Henrissat B."/>
            <person name="Morin E."/>
            <person name="Kohler A."/>
            <person name="Barry K."/>
            <person name="LaButti K."/>
            <person name="Morin E."/>
            <person name="Salamov A."/>
            <person name="Lipzen A."/>
            <person name="Mereny Z."/>
            <person name="Hegedus B."/>
            <person name="Baldrian P."/>
            <person name="Stursova M."/>
            <person name="Weitz H."/>
            <person name="Taylor A."/>
            <person name="Grigoriev I.V."/>
            <person name="Nagy L.G."/>
            <person name="Martin F."/>
            <person name="Kauserud H."/>
        </authorList>
    </citation>
    <scope>NUCLEOTIDE SEQUENCE</scope>
    <source>
        <strain evidence="2">CBHHK067</strain>
    </source>
</reference>
<proteinExistence type="predicted"/>
<evidence type="ECO:0000259" key="1">
    <source>
        <dbReference type="Pfam" id="PF12770"/>
    </source>
</evidence>
<dbReference type="Proteomes" id="UP001221757">
    <property type="component" value="Unassembled WGS sequence"/>
</dbReference>
<protein>
    <submittedName>
        <fullName evidence="2">CHAT domain-containing protein</fullName>
    </submittedName>
</protein>
<dbReference type="EMBL" id="JARKIE010000041">
    <property type="protein sequence ID" value="KAJ7694572.1"/>
    <property type="molecule type" value="Genomic_DNA"/>
</dbReference>
<dbReference type="Gene3D" id="1.25.40.10">
    <property type="entry name" value="Tetratricopeptide repeat domain"/>
    <property type="match status" value="1"/>
</dbReference>
<name>A0AAD7DLG2_MYCRO</name>
<dbReference type="InterPro" id="IPR024983">
    <property type="entry name" value="CHAT_dom"/>
</dbReference>
<accession>A0AAD7DLG2</accession>
<sequence length="743" mass="83974">LAACFTERYWRSGSIYDLQEAIENNQLAVYRTEEDHSEYSNRIQNLATTFRLRYRRSGNRNDLITALDYNRTAVEKQPQDPSALQNLAASLTELYWNTNDLQHLQQALEENQRALHQTHMGCPEYIQRLQNNLALSFKAQYDISNKQDDLEKAVESIKFATYMLPKDSPRRHHCLQNWAMMLLAKFAPTNDITYLKGASDKFEESFESPISQFLWTLDAAQTWESIEEGLGYLDVEHKNYTSPNLRAHAVAFDLLSDVLWMGNSLSVRQVGHRKMQIAHTTSDALRICIMEGKLRRGIEFAEKGSAMIFQQRLQLNKCTHKLLAPEDAKALEAHSIQLVSQMHTDPCQVRIARQKLLETIRRQPGLDKFLLPRQYSDLCQVSQNGPVIILNSHPRSCDAIILVHPASEPIYINLEITLVALQQAKKTLKKLLASCNSRNIELNTSRLSGDQYRGVGPDPQQGLSDVLRWLQSCIISPIYQVLKANNVPEKRLWWCPLGMFVGLPLHAADISDRFIQSYTPSLGVLLNAMKETENAPKPKIGVVGVSINSGHETLSHVAEEIERIAAITRKHNVELYMPSSLQATVTEVKKQLQTCTWVHFACHGVQNPVDPVKSFLQLYDTNLNLESILEMSLPNAEFVFLAACQTAKGDVELVNESLHLGGAFIAAGFKAAIGTMWTMMDEDGPIIAEGVYGHLFNEARLQKLKTPHPKVADTAEALQIAVRKLRDSGVPYERWMPFIHIGV</sequence>
<feature type="domain" description="CHAT" evidence="1">
    <location>
        <begin position="466"/>
        <end position="742"/>
    </location>
</feature>
<comment type="caution">
    <text evidence="2">The sequence shown here is derived from an EMBL/GenBank/DDBJ whole genome shotgun (WGS) entry which is preliminary data.</text>
</comment>
<gene>
    <name evidence="2" type="ORF">B0H17DRAFT_931526</name>
</gene>
<dbReference type="Pfam" id="PF12770">
    <property type="entry name" value="CHAT"/>
    <property type="match status" value="1"/>
</dbReference>